<gene>
    <name evidence="10" type="primary">AKAP8L</name>
</gene>
<dbReference type="GO" id="GO:0005634">
    <property type="term" value="C:nucleus"/>
    <property type="evidence" value="ECO:0007669"/>
    <property type="project" value="UniProtKB-SubCell"/>
</dbReference>
<reference evidence="10 11" key="1">
    <citation type="submission" date="2020-10" db="EMBL/GenBank/DDBJ databases">
        <title>Pygocentrus nattereri (red-bellied piranha) genome, fPygNat1, primary haplotype.</title>
        <authorList>
            <person name="Myers G."/>
            <person name="Meyer A."/>
            <person name="Karagic N."/>
            <person name="Pippel M."/>
            <person name="Winkler S."/>
            <person name="Tracey A."/>
            <person name="Wood J."/>
            <person name="Formenti G."/>
            <person name="Howe K."/>
            <person name="Fedrigo O."/>
            <person name="Jarvis E.D."/>
        </authorList>
    </citation>
    <scope>NUCLEOTIDE SEQUENCE [LARGE SCALE GENOMIC DNA]</scope>
</reference>
<accession>A0AAR2JZX1</accession>
<comment type="similarity">
    <text evidence="7">Belongs to the AKAP95 family.</text>
</comment>
<proteinExistence type="inferred from homology"/>
<keyword evidence="6" id="KW-0539">Nucleus</keyword>
<feature type="region of interest" description="Disordered" evidence="8">
    <location>
        <begin position="341"/>
        <end position="383"/>
    </location>
</feature>
<evidence type="ECO:0000256" key="2">
    <source>
        <dbReference type="ARBA" id="ARBA00022723"/>
    </source>
</evidence>
<keyword evidence="4 7" id="KW-0863">Zinc-finger</keyword>
<feature type="compositionally biased region" description="Polar residues" evidence="8">
    <location>
        <begin position="303"/>
        <end position="313"/>
    </location>
</feature>
<evidence type="ECO:0000256" key="8">
    <source>
        <dbReference type="SAM" id="MobiDB-lite"/>
    </source>
</evidence>
<dbReference type="GO" id="GO:0008270">
    <property type="term" value="F:zinc ion binding"/>
    <property type="evidence" value="ECO:0007669"/>
    <property type="project" value="UniProtKB-KW"/>
</dbReference>
<feature type="compositionally biased region" description="Gly residues" evidence="8">
    <location>
        <begin position="185"/>
        <end position="194"/>
    </location>
</feature>
<evidence type="ECO:0000256" key="4">
    <source>
        <dbReference type="ARBA" id="ARBA00022771"/>
    </source>
</evidence>
<dbReference type="Proteomes" id="UP001501920">
    <property type="component" value="Chromosome 12"/>
</dbReference>
<feature type="region of interest" description="Disordered" evidence="8">
    <location>
        <begin position="226"/>
        <end position="313"/>
    </location>
</feature>
<feature type="domain" description="C2H2 AKAP95-type" evidence="9">
    <location>
        <begin position="525"/>
        <end position="548"/>
    </location>
</feature>
<feature type="domain" description="C2H2 AKAP95-type" evidence="9">
    <location>
        <begin position="432"/>
        <end position="454"/>
    </location>
</feature>
<evidence type="ECO:0000256" key="3">
    <source>
        <dbReference type="ARBA" id="ARBA00022737"/>
    </source>
</evidence>
<feature type="region of interest" description="Disordered" evidence="8">
    <location>
        <begin position="24"/>
        <end position="65"/>
    </location>
</feature>
<dbReference type="InterPro" id="IPR034736">
    <property type="entry name" value="ZF_C2H2_AKAP95"/>
</dbReference>
<dbReference type="Pfam" id="PF04988">
    <property type="entry name" value="AKAP95"/>
    <property type="match status" value="1"/>
</dbReference>
<feature type="compositionally biased region" description="Basic residues" evidence="8">
    <location>
        <begin position="244"/>
        <end position="259"/>
    </location>
</feature>
<evidence type="ECO:0000256" key="1">
    <source>
        <dbReference type="ARBA" id="ARBA00004123"/>
    </source>
</evidence>
<evidence type="ECO:0000259" key="9">
    <source>
        <dbReference type="PROSITE" id="PS51799"/>
    </source>
</evidence>
<evidence type="ECO:0000313" key="11">
    <source>
        <dbReference type="Proteomes" id="UP001501920"/>
    </source>
</evidence>
<keyword evidence="2" id="KW-0479">Metal-binding</keyword>
<comment type="subcellular location">
    <subcellularLocation>
        <location evidence="1">Nucleus</location>
    </subcellularLocation>
</comment>
<protein>
    <recommendedName>
        <fullName evidence="9">C2H2 AKAP95-type domain-containing protein</fullName>
    </recommendedName>
</protein>
<feature type="compositionally biased region" description="Polar residues" evidence="8">
    <location>
        <begin position="365"/>
        <end position="383"/>
    </location>
</feature>
<evidence type="ECO:0000256" key="6">
    <source>
        <dbReference type="ARBA" id="ARBA00023242"/>
    </source>
</evidence>
<dbReference type="GO" id="GO:0003677">
    <property type="term" value="F:DNA binding"/>
    <property type="evidence" value="ECO:0007669"/>
    <property type="project" value="InterPro"/>
</dbReference>
<keyword evidence="11" id="KW-1185">Reference proteome</keyword>
<feature type="region of interest" description="Disordered" evidence="8">
    <location>
        <begin position="608"/>
        <end position="704"/>
    </location>
</feature>
<dbReference type="AlphaFoldDB" id="A0AAR2JZX1"/>
<dbReference type="PANTHER" id="PTHR12190:SF4">
    <property type="entry name" value="A-KINASE ANCHOR PROTEIN 8-LIKE"/>
    <property type="match status" value="1"/>
</dbReference>
<feature type="region of interest" description="Disordered" evidence="8">
    <location>
        <begin position="168"/>
        <end position="213"/>
    </location>
</feature>
<dbReference type="Ensembl" id="ENSPNAT00000078689.1">
    <property type="protein sequence ID" value="ENSPNAP00000057525.1"/>
    <property type="gene ID" value="ENSPNAG00000021780.2"/>
</dbReference>
<sequence>MEGRPFGSGFSSWRGGSSMRGDFDLYGNKDSMSRRGGLGDEGYDGEGGPMDRRPSGSSFFSPSQTRADDLISKINQQLDVLTQLEGSMNRRGRVDRFDQYESVDSSSSALGPRDLYRPSNYGHDDFWGDMMAQREGMGFGPMGGPGDGGDFDSSPSFTSSKMWQARDAFSGSGWGAGQRSPHRGGAPGGYGFGGRQDSFSVGGGGGRKGGQDKLPSLLAHRVYPTSGAFQPQRGSQDYPDRHFGGGRRANRQRSRKKPLKQQVKSQQDGQKKRKHSETATDEPDSKMAKTEPVGEETGEAGPTKQNDNTTETGATITASKTAAEGKGSALTVEEELAQLKEKLHKKQVPPSAKSANADQREKSKQAGSSAMQDSNPEAEGQSSALSIEEELCQLKAKLQGTQKSDEIKPKKRRGFFEMSGVKITARRISFVCSVCKFRSFYSEDMAAHLESKFHKDIFKFLASRLSKRTMDFLQEYLNVKHKNMEKTVSRIMNHSAALCQLYREQDLTQDIEMDHFMKKVEAAHCAACDLYFPMQYALIQKHLKSPDHNYNRKLMMEECKKSGLTVARSILNHKPVQQKLERYLKGENPFADDPDDQDPEDSMVIEAPEANPTSEKPEVKQEEEASAGSFPAEVALGEPVKQEEQEEHEQEKHEEPKIKLEEGEGAEEMEGNQIKEQEGEGAEEMEGNQIKEQEGEGAEEMEIK</sequence>
<name>A0AAR2JZX1_PYGNA</name>
<dbReference type="InterPro" id="IPR007071">
    <property type="entry name" value="AKAP95"/>
</dbReference>
<organism evidence="10 11">
    <name type="scientific">Pygocentrus nattereri</name>
    <name type="common">Red-bellied piranha</name>
    <dbReference type="NCBI Taxonomy" id="42514"/>
    <lineage>
        <taxon>Eukaryota</taxon>
        <taxon>Metazoa</taxon>
        <taxon>Chordata</taxon>
        <taxon>Craniata</taxon>
        <taxon>Vertebrata</taxon>
        <taxon>Euteleostomi</taxon>
        <taxon>Actinopterygii</taxon>
        <taxon>Neopterygii</taxon>
        <taxon>Teleostei</taxon>
        <taxon>Ostariophysi</taxon>
        <taxon>Characiformes</taxon>
        <taxon>Characoidei</taxon>
        <taxon>Pygocentrus</taxon>
    </lineage>
</organism>
<evidence type="ECO:0000256" key="5">
    <source>
        <dbReference type="ARBA" id="ARBA00022833"/>
    </source>
</evidence>
<keyword evidence="3" id="KW-0677">Repeat</keyword>
<evidence type="ECO:0000313" key="10">
    <source>
        <dbReference type="Ensembl" id="ENSPNAP00000057525.1"/>
    </source>
</evidence>
<feature type="compositionally biased region" description="Basic and acidic residues" evidence="8">
    <location>
        <begin position="649"/>
        <end position="662"/>
    </location>
</feature>
<feature type="compositionally biased region" description="Acidic residues" evidence="8">
    <location>
        <begin position="695"/>
        <end position="704"/>
    </location>
</feature>
<dbReference type="GeneTree" id="ENSGT00530000063777"/>
<dbReference type="PROSITE" id="PS51799">
    <property type="entry name" value="ZF_C2H2_AKAP95"/>
    <property type="match status" value="2"/>
</dbReference>
<dbReference type="PANTHER" id="PTHR12190">
    <property type="entry name" value="A-KINASE ANCHOR PROTEIN AKAP 8"/>
    <property type="match status" value="1"/>
</dbReference>
<evidence type="ECO:0000256" key="7">
    <source>
        <dbReference type="PROSITE-ProRule" id="PRU01140"/>
    </source>
</evidence>
<reference evidence="10" key="2">
    <citation type="submission" date="2025-08" db="UniProtKB">
        <authorList>
            <consortium name="Ensembl"/>
        </authorList>
    </citation>
    <scope>IDENTIFICATION</scope>
</reference>
<reference evidence="10" key="3">
    <citation type="submission" date="2025-09" db="UniProtKB">
        <authorList>
            <consortium name="Ensembl"/>
        </authorList>
    </citation>
    <scope>IDENTIFICATION</scope>
</reference>
<keyword evidence="5" id="KW-0862">Zinc</keyword>